<evidence type="ECO:0000256" key="2">
    <source>
        <dbReference type="ARBA" id="ARBA00006219"/>
    </source>
</evidence>
<dbReference type="SUPFAM" id="SSF56112">
    <property type="entry name" value="Protein kinase-like (PK-like)"/>
    <property type="match status" value="1"/>
</dbReference>
<evidence type="ECO:0000256" key="8">
    <source>
        <dbReference type="ARBA" id="ARBA00022741"/>
    </source>
</evidence>
<evidence type="ECO:0000259" key="15">
    <source>
        <dbReference type="Pfam" id="PF18085"/>
    </source>
</evidence>
<accession>A0A7Y9RSB9</accession>
<keyword evidence="11" id="KW-0320">Glycogen biosynthesis</keyword>
<keyword evidence="8" id="KW-0547">Nucleotide-binding</keyword>
<keyword evidence="17" id="KW-1185">Reference proteome</keyword>
<dbReference type="Pfam" id="PF18085">
    <property type="entry name" value="Mak_N_cap"/>
    <property type="match status" value="1"/>
</dbReference>
<name>A0A7Y9RSB9_9ACTN</name>
<comment type="pathway">
    <text evidence="1">Glycan biosynthesis; glycogen biosynthesis.</text>
</comment>
<reference evidence="16 17" key="1">
    <citation type="submission" date="2020-07" db="EMBL/GenBank/DDBJ databases">
        <title>Sequencing the genomes of 1000 actinobacteria strains.</title>
        <authorList>
            <person name="Klenk H.-P."/>
        </authorList>
    </citation>
    <scope>NUCLEOTIDE SEQUENCE [LARGE SCALE GENOMIC DNA]</scope>
    <source>
        <strain evidence="16 17">DSM 24552</strain>
    </source>
</reference>
<keyword evidence="6" id="KW-0321">Glycogen metabolism</keyword>
<comment type="subunit">
    <text evidence="3">Monomer.</text>
</comment>
<dbReference type="InterPro" id="IPR011009">
    <property type="entry name" value="Kinase-like_dom_sf"/>
</dbReference>
<comment type="catalytic activity">
    <reaction evidence="14">
        <text>D-maltose + ATP = alpha-maltose 1-phosphate + ADP + H(+)</text>
        <dbReference type="Rhea" id="RHEA:31915"/>
        <dbReference type="ChEBI" id="CHEBI:15378"/>
        <dbReference type="ChEBI" id="CHEBI:17306"/>
        <dbReference type="ChEBI" id="CHEBI:30616"/>
        <dbReference type="ChEBI" id="CHEBI:63576"/>
        <dbReference type="ChEBI" id="CHEBI:456216"/>
        <dbReference type="EC" id="2.7.1.175"/>
    </reaction>
</comment>
<comment type="caution">
    <text evidence="16">The sequence shown here is derived from an EMBL/GenBank/DDBJ whole genome shotgun (WGS) entry which is preliminary data.</text>
</comment>
<sequence>MSDQAAPGMPGSPEDWSGYLARTRWFAGKGRPFRVTGAERLGLLPGSVDGGPRVVLDLVEVAYDDEAAARGGDQARERYQVPLACYPDAQQRLDHAFVGWWEDPELGWVHAYDAAHDREAAACWLRSFDRAAREPDGTLTDGALTFHRLPGHDLDLEATSTLFSGEQSNSSLAFGEDALMKLFRKVTVGTNPDIEVHAALTRAGSEHVAALRGWLDARDPASGETLQLAMLQAYLRTASDGWELALASVRNLFTSEDLHAREVGGDFSAEAARLGTALAETHAVLAEHFATDRLTGDDAARLAAAMEARLDDALAAVPELAAHEGALRSLYAAVAALPEVAVQRVHGDLHLGQTLRTVEGWKLVDFEGEPARPLHERVLPDSPWRDVAGMMRSLDYAPHVVARTLAEGDPAWAEQLHERAAEWSHRNRNHFVNAYAGRGLTDEERTLLAAYEADKAVYETVYETRNRPSWVQIPLAAVARIGA</sequence>
<dbReference type="EMBL" id="JACCAC010000001">
    <property type="protein sequence ID" value="NYG55480.1"/>
    <property type="molecule type" value="Genomic_DNA"/>
</dbReference>
<evidence type="ECO:0000256" key="12">
    <source>
        <dbReference type="ARBA" id="ARBA00023277"/>
    </source>
</evidence>
<proteinExistence type="inferred from homology"/>
<dbReference type="Gene3D" id="3.90.1200.10">
    <property type="match status" value="1"/>
</dbReference>
<gene>
    <name evidence="16" type="ORF">BJ989_001784</name>
</gene>
<dbReference type="InterPro" id="IPR040999">
    <property type="entry name" value="Mak_N_cap"/>
</dbReference>
<dbReference type="AlphaFoldDB" id="A0A7Y9RSB9"/>
<dbReference type="GO" id="GO:0005524">
    <property type="term" value="F:ATP binding"/>
    <property type="evidence" value="ECO:0007669"/>
    <property type="project" value="UniProtKB-KW"/>
</dbReference>
<dbReference type="EC" id="2.7.1.175" evidence="4"/>
<evidence type="ECO:0000313" key="17">
    <source>
        <dbReference type="Proteomes" id="UP000544110"/>
    </source>
</evidence>
<keyword evidence="10" id="KW-0067">ATP-binding</keyword>
<dbReference type="UniPathway" id="UPA00164"/>
<keyword evidence="7 16" id="KW-0808">Transferase</keyword>
<comment type="similarity">
    <text evidence="2">Belongs to the aminoglycoside phosphotransferase family.</text>
</comment>
<organism evidence="16 17">
    <name type="scientific">Nocardioides perillae</name>
    <dbReference type="NCBI Taxonomy" id="1119534"/>
    <lineage>
        <taxon>Bacteria</taxon>
        <taxon>Bacillati</taxon>
        <taxon>Actinomycetota</taxon>
        <taxon>Actinomycetes</taxon>
        <taxon>Propionibacteriales</taxon>
        <taxon>Nocardioidaceae</taxon>
        <taxon>Nocardioides</taxon>
    </lineage>
</organism>
<keyword evidence="12" id="KW-0119">Carbohydrate metabolism</keyword>
<dbReference type="Proteomes" id="UP000544110">
    <property type="component" value="Unassembled WGS sequence"/>
</dbReference>
<evidence type="ECO:0000256" key="5">
    <source>
        <dbReference type="ARBA" id="ARBA00013882"/>
    </source>
</evidence>
<evidence type="ECO:0000256" key="14">
    <source>
        <dbReference type="ARBA" id="ARBA00049067"/>
    </source>
</evidence>
<protein>
    <recommendedName>
        <fullName evidence="5">Maltokinase</fullName>
        <ecNumber evidence="4">2.7.1.175</ecNumber>
    </recommendedName>
    <alternativeName>
        <fullName evidence="13">Maltose-1-phosphate synthase</fullName>
    </alternativeName>
</protein>
<evidence type="ECO:0000256" key="4">
    <source>
        <dbReference type="ARBA" id="ARBA00011962"/>
    </source>
</evidence>
<keyword evidence="9 16" id="KW-0418">Kinase</keyword>
<evidence type="ECO:0000256" key="9">
    <source>
        <dbReference type="ARBA" id="ARBA00022777"/>
    </source>
</evidence>
<evidence type="ECO:0000256" key="10">
    <source>
        <dbReference type="ARBA" id="ARBA00022840"/>
    </source>
</evidence>
<dbReference type="GO" id="GO:0016301">
    <property type="term" value="F:kinase activity"/>
    <property type="evidence" value="ECO:0007669"/>
    <property type="project" value="UniProtKB-KW"/>
</dbReference>
<evidence type="ECO:0000313" key="16">
    <source>
        <dbReference type="EMBL" id="NYG55480.1"/>
    </source>
</evidence>
<evidence type="ECO:0000256" key="6">
    <source>
        <dbReference type="ARBA" id="ARBA00022600"/>
    </source>
</evidence>
<evidence type="ECO:0000256" key="1">
    <source>
        <dbReference type="ARBA" id="ARBA00004964"/>
    </source>
</evidence>
<evidence type="ECO:0000256" key="13">
    <source>
        <dbReference type="ARBA" id="ARBA00031251"/>
    </source>
</evidence>
<evidence type="ECO:0000256" key="11">
    <source>
        <dbReference type="ARBA" id="ARBA00023056"/>
    </source>
</evidence>
<evidence type="ECO:0000256" key="7">
    <source>
        <dbReference type="ARBA" id="ARBA00022679"/>
    </source>
</evidence>
<dbReference type="GO" id="GO:0005978">
    <property type="term" value="P:glycogen biosynthetic process"/>
    <property type="evidence" value="ECO:0007669"/>
    <property type="project" value="UniProtKB-UniPathway"/>
</dbReference>
<feature type="domain" description="Maltokinase N-terminal cap" evidence="15">
    <location>
        <begin position="19"/>
        <end position="117"/>
    </location>
</feature>
<evidence type="ECO:0000256" key="3">
    <source>
        <dbReference type="ARBA" id="ARBA00011245"/>
    </source>
</evidence>